<reference evidence="1 2" key="1">
    <citation type="journal article" date="2012" name="J. Bacteriol.">
        <title>Complete Genome Sequence of the Naphthalene-Degrading Pseudomonas putida Strain ND6.</title>
        <authorList>
            <person name="Li S."/>
            <person name="Zhao H."/>
            <person name="Li Y."/>
            <person name="Niu S."/>
            <person name="Cai B."/>
        </authorList>
    </citation>
    <scope>NUCLEOTIDE SEQUENCE [LARGE SCALE GENOMIC DNA]</scope>
    <source>
        <strain evidence="1 2">ND6</strain>
    </source>
</reference>
<dbReference type="AlphaFoldDB" id="I3V4N5"/>
<evidence type="ECO:0000313" key="2">
    <source>
        <dbReference type="Proteomes" id="UP000005268"/>
    </source>
</evidence>
<sequence>MLVAENLLDRSKLTLSYHLLSDFKFVSHVAFSMQDKVSPSYGQLSKVSE</sequence>
<accession>I3V4N5</accession>
<protein>
    <submittedName>
        <fullName evidence="1">Uncharacterized protein</fullName>
    </submittedName>
</protein>
<dbReference type="Proteomes" id="UP000005268">
    <property type="component" value="Chromosome"/>
</dbReference>
<name>I3V4N5_PSEPU</name>
<dbReference type="HOGENOM" id="CLU_3139729_0_0_6"/>
<evidence type="ECO:0000313" key="1">
    <source>
        <dbReference type="EMBL" id="AFK72706.1"/>
    </source>
</evidence>
<dbReference type="EMBL" id="CP003588">
    <property type="protein sequence ID" value="AFK72706.1"/>
    <property type="molecule type" value="Genomic_DNA"/>
</dbReference>
<dbReference type="KEGG" id="ppi:YSA_10946"/>
<proteinExistence type="predicted"/>
<gene>
    <name evidence="1" type="ORF">YSA_10946</name>
</gene>
<organism evidence="1 2">
    <name type="scientific">Pseudomonas putida ND6</name>
    <dbReference type="NCBI Taxonomy" id="231023"/>
    <lineage>
        <taxon>Bacteria</taxon>
        <taxon>Pseudomonadati</taxon>
        <taxon>Pseudomonadota</taxon>
        <taxon>Gammaproteobacteria</taxon>
        <taxon>Pseudomonadales</taxon>
        <taxon>Pseudomonadaceae</taxon>
        <taxon>Pseudomonas</taxon>
    </lineage>
</organism>